<protein>
    <submittedName>
        <fullName evidence="1">Uncharacterized protein</fullName>
    </submittedName>
</protein>
<name>A0A2A2ZN51_MYCAV</name>
<evidence type="ECO:0000313" key="1">
    <source>
        <dbReference type="EMBL" id="PBA27861.1"/>
    </source>
</evidence>
<dbReference type="EMBL" id="NSFD01000006">
    <property type="protein sequence ID" value="PBA27861.1"/>
    <property type="molecule type" value="Genomic_DNA"/>
</dbReference>
<reference evidence="1 2" key="1">
    <citation type="submission" date="2017-08" db="EMBL/GenBank/DDBJ databases">
        <title>Phylogenetic analysis of Mycobacterium avium complex whole genomes.</title>
        <authorList>
            <person name="Caverly L.J."/>
            <person name="Spilker T."/>
            <person name="Lipuma J."/>
        </authorList>
    </citation>
    <scope>NUCLEOTIDE SEQUENCE [LARGE SCALE GENOMIC DNA]</scope>
    <source>
        <strain evidence="1 2">FLAC0165</strain>
    </source>
</reference>
<evidence type="ECO:0000313" key="2">
    <source>
        <dbReference type="Proteomes" id="UP000217768"/>
    </source>
</evidence>
<comment type="caution">
    <text evidence="1">The sequence shown here is derived from an EMBL/GenBank/DDBJ whole genome shotgun (WGS) entry which is preliminary data.</text>
</comment>
<dbReference type="Proteomes" id="UP000217768">
    <property type="component" value="Unassembled WGS sequence"/>
</dbReference>
<gene>
    <name evidence="1" type="ORF">CKJ66_05600</name>
</gene>
<accession>A0A2A2ZN51</accession>
<organism evidence="1 2">
    <name type="scientific">Mycobacterium avium</name>
    <dbReference type="NCBI Taxonomy" id="1764"/>
    <lineage>
        <taxon>Bacteria</taxon>
        <taxon>Bacillati</taxon>
        <taxon>Actinomycetota</taxon>
        <taxon>Actinomycetes</taxon>
        <taxon>Mycobacteriales</taxon>
        <taxon>Mycobacteriaceae</taxon>
        <taxon>Mycobacterium</taxon>
        <taxon>Mycobacterium avium complex (MAC)</taxon>
    </lineage>
</organism>
<sequence length="181" mass="20199">MIGEQTVRERLVKKLKIKLKEIPDAPVLSWKQRRRLMTLLKDEDAEGLLMDQDDQAVNALSAMIAGTVLQSAPSNDSLAIAQALMTEYPESLGLQEAFGGLYYRLRRLDESINAQFERVMQSIEQSTQTGSEIDPDILLTGPIEALGLTSRQRDVLEYLTKTLAGRDFSGFLDILVPWSAS</sequence>
<dbReference type="AlphaFoldDB" id="A0A2A2ZN51"/>
<proteinExistence type="predicted"/>